<keyword evidence="17" id="KW-1185">Reference proteome</keyword>
<evidence type="ECO:0000256" key="3">
    <source>
        <dbReference type="ARBA" id="ARBA00022452"/>
    </source>
</evidence>
<evidence type="ECO:0000256" key="10">
    <source>
        <dbReference type="ARBA" id="ARBA00023237"/>
    </source>
</evidence>
<evidence type="ECO:0000256" key="9">
    <source>
        <dbReference type="ARBA" id="ARBA00023136"/>
    </source>
</evidence>
<evidence type="ECO:0000256" key="1">
    <source>
        <dbReference type="ARBA" id="ARBA00004571"/>
    </source>
</evidence>
<evidence type="ECO:0000256" key="11">
    <source>
        <dbReference type="PROSITE-ProRule" id="PRU01360"/>
    </source>
</evidence>
<keyword evidence="8 12" id="KW-0798">TonB box</keyword>
<evidence type="ECO:0000313" key="16">
    <source>
        <dbReference type="EMBL" id="MDH7637467.1"/>
    </source>
</evidence>
<keyword evidence="7" id="KW-0406">Ion transport</keyword>
<evidence type="ECO:0000256" key="13">
    <source>
        <dbReference type="SAM" id="SignalP"/>
    </source>
</evidence>
<dbReference type="Pfam" id="PF07715">
    <property type="entry name" value="Plug"/>
    <property type="match status" value="1"/>
</dbReference>
<dbReference type="InterPro" id="IPR036942">
    <property type="entry name" value="Beta-barrel_TonB_sf"/>
</dbReference>
<dbReference type="RefSeq" id="WP_281042820.1">
    <property type="nucleotide sequence ID" value="NZ_JARYGZ010000001.1"/>
</dbReference>
<name>A0ABT6MX40_9SPHN</name>
<evidence type="ECO:0000256" key="7">
    <source>
        <dbReference type="ARBA" id="ARBA00023065"/>
    </source>
</evidence>
<evidence type="ECO:0000313" key="17">
    <source>
        <dbReference type="Proteomes" id="UP001160625"/>
    </source>
</evidence>
<dbReference type="Pfam" id="PF00593">
    <property type="entry name" value="TonB_dep_Rec_b-barrel"/>
    <property type="match status" value="1"/>
</dbReference>
<dbReference type="PANTHER" id="PTHR32552">
    <property type="entry name" value="FERRICHROME IRON RECEPTOR-RELATED"/>
    <property type="match status" value="1"/>
</dbReference>
<keyword evidence="3 11" id="KW-1134">Transmembrane beta strand</keyword>
<feature type="domain" description="TonB-dependent receptor-like beta-barrel" evidence="14">
    <location>
        <begin position="273"/>
        <end position="752"/>
    </location>
</feature>
<feature type="domain" description="TonB-dependent receptor plug" evidence="15">
    <location>
        <begin position="57"/>
        <end position="168"/>
    </location>
</feature>
<evidence type="ECO:0000256" key="6">
    <source>
        <dbReference type="ARBA" id="ARBA00023004"/>
    </source>
</evidence>
<dbReference type="InterPro" id="IPR000531">
    <property type="entry name" value="Beta-barrel_TonB"/>
</dbReference>
<dbReference type="Gene3D" id="2.40.170.20">
    <property type="entry name" value="TonB-dependent receptor, beta-barrel domain"/>
    <property type="match status" value="1"/>
</dbReference>
<comment type="caution">
    <text evidence="16">The sequence shown here is derived from an EMBL/GenBank/DDBJ whole genome shotgun (WGS) entry which is preliminary data.</text>
</comment>
<comment type="subcellular location">
    <subcellularLocation>
        <location evidence="1 11">Cell outer membrane</location>
        <topology evidence="1 11">Multi-pass membrane protein</topology>
    </subcellularLocation>
</comment>
<gene>
    <name evidence="16" type="ORF">QGN17_01870</name>
</gene>
<organism evidence="16 17">
    <name type="scientific">Sphingomonas oryzagri</name>
    <dbReference type="NCBI Taxonomy" id="3042314"/>
    <lineage>
        <taxon>Bacteria</taxon>
        <taxon>Pseudomonadati</taxon>
        <taxon>Pseudomonadota</taxon>
        <taxon>Alphaproteobacteria</taxon>
        <taxon>Sphingomonadales</taxon>
        <taxon>Sphingomonadaceae</taxon>
        <taxon>Sphingomonas</taxon>
    </lineage>
</organism>
<accession>A0ABT6MX40</accession>
<dbReference type="PANTHER" id="PTHR32552:SF81">
    <property type="entry name" value="TONB-DEPENDENT OUTER MEMBRANE RECEPTOR"/>
    <property type="match status" value="1"/>
</dbReference>
<sequence length="787" mass="85164">MTLNKSAAWLLAGIAGLSLVPATAFAQAPAGDTPTNAQTAGDDNAIIVTANRRSEDTMKVPVSVSVIKPEALHDYQAGGADTLLSLSGRVPSLYVDDTTGRIFPRFYIRGLGNIDFYLGASQPVSIIQDDVVEEHVVLKSNPAYDIAQVEVLKGPQGSLFGRNTTAGIIKFDSAQPSETWQGQGSLSYGRFNSVNADVGVGGPLTEDGRVSFRLSGLYQHRDDWIDNTYTGPTDDGTKTGKNVMGGYDERDVRLQLLFKPTEDLSIRLSGHYRDYDGTATPFYRGSIKVGTDAVPSDFDRGQVANDEAHNNPQSYRMHGVSAKVGYDFGGITLTSITAWEHAAGHSLGDTDGGAAANFGGVAPNYCAAGCGMSQGRLRGLDQWTQEVRLASDDTGRFKWQVGGIYFDSRDHTEFDQRSFFLTSNALGTAPNPNNWVLLHDVNKSWAAFGQASYALTDKLTVTGGVRVTKDTKTTDLLEHPNFATLSVPVTAPTSSYECGNSTHCRLSDTKPSWDASLLYRVNPEISVYARVARGFRGPTIQGRSAVFATAYSTANSETNTSYEAGFKTAFLDNKVHFNVSGFYYEVKNIQLNGNDSNGNGVLFNANKGKGYGMEAELDAKPTQNLHINAGLSLLHTEIVDKNVYAQVGSAGGVLSETVLNPVVKVGSNYFAQINGNPFPNAPDYNVNLSAQYDFPISDTSKLFVGGDFNMQGKTNFVAYQSVEYRADGNFELGAKVGYAFKSYQVAFFVRNLTNEKNLIDVIDTSNYRAGIYNEPRVFGVTLSGSFR</sequence>
<feature type="signal peptide" evidence="13">
    <location>
        <begin position="1"/>
        <end position="26"/>
    </location>
</feature>
<evidence type="ECO:0000259" key="15">
    <source>
        <dbReference type="Pfam" id="PF07715"/>
    </source>
</evidence>
<dbReference type="SUPFAM" id="SSF56935">
    <property type="entry name" value="Porins"/>
    <property type="match status" value="1"/>
</dbReference>
<dbReference type="EMBL" id="JARYGZ010000001">
    <property type="protein sequence ID" value="MDH7637467.1"/>
    <property type="molecule type" value="Genomic_DNA"/>
</dbReference>
<comment type="similarity">
    <text evidence="11 12">Belongs to the TonB-dependent receptor family.</text>
</comment>
<evidence type="ECO:0000256" key="4">
    <source>
        <dbReference type="ARBA" id="ARBA00022496"/>
    </source>
</evidence>
<dbReference type="Proteomes" id="UP001160625">
    <property type="component" value="Unassembled WGS sequence"/>
</dbReference>
<protein>
    <submittedName>
        <fullName evidence="16">TonB-dependent receptor</fullName>
    </submittedName>
</protein>
<keyword evidence="16" id="KW-0675">Receptor</keyword>
<reference evidence="16" key="1">
    <citation type="submission" date="2023-04" db="EMBL/GenBank/DDBJ databases">
        <title>Sphingomonas sp. MAHUQ-71 isolated from rice field.</title>
        <authorList>
            <person name="Huq M.A."/>
        </authorList>
    </citation>
    <scope>NUCLEOTIDE SEQUENCE</scope>
    <source>
        <strain evidence="16">MAHUQ-71</strain>
    </source>
</reference>
<evidence type="ECO:0000259" key="14">
    <source>
        <dbReference type="Pfam" id="PF00593"/>
    </source>
</evidence>
<proteinExistence type="inferred from homology"/>
<keyword evidence="10 11" id="KW-0998">Cell outer membrane</keyword>
<keyword evidence="6" id="KW-0408">Iron</keyword>
<evidence type="ECO:0000256" key="12">
    <source>
        <dbReference type="RuleBase" id="RU003357"/>
    </source>
</evidence>
<keyword evidence="5 11" id="KW-0812">Transmembrane</keyword>
<evidence type="ECO:0000256" key="5">
    <source>
        <dbReference type="ARBA" id="ARBA00022692"/>
    </source>
</evidence>
<keyword evidence="4" id="KW-0410">Iron transport</keyword>
<keyword evidence="9 11" id="KW-0472">Membrane</keyword>
<evidence type="ECO:0000256" key="2">
    <source>
        <dbReference type="ARBA" id="ARBA00022448"/>
    </source>
</evidence>
<dbReference type="PROSITE" id="PS52016">
    <property type="entry name" value="TONB_DEPENDENT_REC_3"/>
    <property type="match status" value="1"/>
</dbReference>
<dbReference type="InterPro" id="IPR039426">
    <property type="entry name" value="TonB-dep_rcpt-like"/>
</dbReference>
<dbReference type="InterPro" id="IPR012910">
    <property type="entry name" value="Plug_dom"/>
</dbReference>
<keyword evidence="2 11" id="KW-0813">Transport</keyword>
<feature type="chain" id="PRO_5046705019" evidence="13">
    <location>
        <begin position="27"/>
        <end position="787"/>
    </location>
</feature>
<keyword evidence="13" id="KW-0732">Signal</keyword>
<evidence type="ECO:0000256" key="8">
    <source>
        <dbReference type="ARBA" id="ARBA00023077"/>
    </source>
</evidence>